<dbReference type="AlphaFoldDB" id="A0AAV7NH82"/>
<protein>
    <submittedName>
        <fullName evidence="1">Uncharacterized protein</fullName>
    </submittedName>
</protein>
<evidence type="ECO:0000313" key="1">
    <source>
        <dbReference type="EMBL" id="KAJ1115493.1"/>
    </source>
</evidence>
<reference evidence="1" key="1">
    <citation type="journal article" date="2022" name="bioRxiv">
        <title>Sequencing and chromosome-scale assembly of the giantPleurodeles waltlgenome.</title>
        <authorList>
            <person name="Brown T."/>
            <person name="Elewa A."/>
            <person name="Iarovenko S."/>
            <person name="Subramanian E."/>
            <person name="Araus A.J."/>
            <person name="Petzold A."/>
            <person name="Susuki M."/>
            <person name="Suzuki K.-i.T."/>
            <person name="Hayashi T."/>
            <person name="Toyoda A."/>
            <person name="Oliveira C."/>
            <person name="Osipova E."/>
            <person name="Leigh N.D."/>
            <person name="Simon A."/>
            <person name="Yun M.H."/>
        </authorList>
    </citation>
    <scope>NUCLEOTIDE SEQUENCE</scope>
    <source>
        <strain evidence="1">20211129_DDA</strain>
        <tissue evidence="1">Liver</tissue>
    </source>
</reference>
<dbReference type="EMBL" id="JANPWB010000012">
    <property type="protein sequence ID" value="KAJ1115493.1"/>
    <property type="molecule type" value="Genomic_DNA"/>
</dbReference>
<comment type="caution">
    <text evidence="1">The sequence shown here is derived from an EMBL/GenBank/DDBJ whole genome shotgun (WGS) entry which is preliminary data.</text>
</comment>
<sequence length="144" mass="16447">MCRNTDGVTSVAHSSPPHAMRRPAILVVWFLRPLEPLALVSGGSMDLCWQDWMEDFEDSMKGSQVIDPAQQLIALCNLIGKEVGQINKELSIDTASYYQRIRKALNGKFLHKRNIDYERYSFNLVSQERDESMGEFISQLKRPA</sequence>
<evidence type="ECO:0000313" key="2">
    <source>
        <dbReference type="Proteomes" id="UP001066276"/>
    </source>
</evidence>
<gene>
    <name evidence="1" type="ORF">NDU88_003717</name>
</gene>
<organism evidence="1 2">
    <name type="scientific">Pleurodeles waltl</name>
    <name type="common">Iberian ribbed newt</name>
    <dbReference type="NCBI Taxonomy" id="8319"/>
    <lineage>
        <taxon>Eukaryota</taxon>
        <taxon>Metazoa</taxon>
        <taxon>Chordata</taxon>
        <taxon>Craniata</taxon>
        <taxon>Vertebrata</taxon>
        <taxon>Euteleostomi</taxon>
        <taxon>Amphibia</taxon>
        <taxon>Batrachia</taxon>
        <taxon>Caudata</taxon>
        <taxon>Salamandroidea</taxon>
        <taxon>Salamandridae</taxon>
        <taxon>Pleurodelinae</taxon>
        <taxon>Pleurodeles</taxon>
    </lineage>
</organism>
<name>A0AAV7NH82_PLEWA</name>
<accession>A0AAV7NH82</accession>
<dbReference type="Proteomes" id="UP001066276">
    <property type="component" value="Chromosome 8"/>
</dbReference>
<proteinExistence type="predicted"/>
<keyword evidence="2" id="KW-1185">Reference proteome</keyword>